<evidence type="ECO:0000313" key="1">
    <source>
        <dbReference type="EMBL" id="KAJ7205283.1"/>
    </source>
</evidence>
<accession>A0AAD6V8M1</accession>
<dbReference type="EMBL" id="JARJCW010000044">
    <property type="protein sequence ID" value="KAJ7205283.1"/>
    <property type="molecule type" value="Genomic_DNA"/>
</dbReference>
<name>A0AAD6V8M1_9AGAR</name>
<gene>
    <name evidence="1" type="ORF">GGX14DRAFT_458897</name>
</gene>
<sequence length="401" mass="44744">MSDYVLSSLSAYTAAVAVPIGLAALAFTEQGWNMLTSMSRGARTTLRPSEGHCQRGLWEDLAVGPLHVCPVWPGQCHCRLPHSKGPRCWEGTLTSVVNNWAAASLGHGDGRVVDKPKALPVSREFLHVDLEVVLAFIFLTVKKDASLHHDSLKHQRPSRTIRIGDSVFLDTQTVKPGLAVVHLEGNLERTLTKDYVNRLLRGSYPPLVDDPQNMSVVRPGDEARGAWVAALGLVADYSEQNTFLPVYLDDGVQYRDRRGRVFWRSMDRVRNLLTDVWAVAFAADPAASRDIAVALRALTLIHDRETESGVEHFFHLSMPSRVLSAQERDQIIQHFNGPPLLPASEEQQFRQDWEPLLRYVLVAAVRGSVRCIAYFKNPGRELENILPMDVLRSASLYVRGC</sequence>
<proteinExistence type="predicted"/>
<dbReference type="AlphaFoldDB" id="A0AAD6V8M1"/>
<organism evidence="1 2">
    <name type="scientific">Mycena pura</name>
    <dbReference type="NCBI Taxonomy" id="153505"/>
    <lineage>
        <taxon>Eukaryota</taxon>
        <taxon>Fungi</taxon>
        <taxon>Dikarya</taxon>
        <taxon>Basidiomycota</taxon>
        <taxon>Agaricomycotina</taxon>
        <taxon>Agaricomycetes</taxon>
        <taxon>Agaricomycetidae</taxon>
        <taxon>Agaricales</taxon>
        <taxon>Marasmiineae</taxon>
        <taxon>Mycenaceae</taxon>
        <taxon>Mycena</taxon>
    </lineage>
</organism>
<protein>
    <submittedName>
        <fullName evidence="1">Uncharacterized protein</fullName>
    </submittedName>
</protein>
<comment type="caution">
    <text evidence="1">The sequence shown here is derived from an EMBL/GenBank/DDBJ whole genome shotgun (WGS) entry which is preliminary data.</text>
</comment>
<evidence type="ECO:0000313" key="2">
    <source>
        <dbReference type="Proteomes" id="UP001219525"/>
    </source>
</evidence>
<reference evidence="1" key="1">
    <citation type="submission" date="2023-03" db="EMBL/GenBank/DDBJ databases">
        <title>Massive genome expansion in bonnet fungi (Mycena s.s.) driven by repeated elements and novel gene families across ecological guilds.</title>
        <authorList>
            <consortium name="Lawrence Berkeley National Laboratory"/>
            <person name="Harder C.B."/>
            <person name="Miyauchi S."/>
            <person name="Viragh M."/>
            <person name="Kuo A."/>
            <person name="Thoen E."/>
            <person name="Andreopoulos B."/>
            <person name="Lu D."/>
            <person name="Skrede I."/>
            <person name="Drula E."/>
            <person name="Henrissat B."/>
            <person name="Morin E."/>
            <person name="Kohler A."/>
            <person name="Barry K."/>
            <person name="LaButti K."/>
            <person name="Morin E."/>
            <person name="Salamov A."/>
            <person name="Lipzen A."/>
            <person name="Mereny Z."/>
            <person name="Hegedus B."/>
            <person name="Baldrian P."/>
            <person name="Stursova M."/>
            <person name="Weitz H."/>
            <person name="Taylor A."/>
            <person name="Grigoriev I.V."/>
            <person name="Nagy L.G."/>
            <person name="Martin F."/>
            <person name="Kauserud H."/>
        </authorList>
    </citation>
    <scope>NUCLEOTIDE SEQUENCE</scope>
    <source>
        <strain evidence="1">9144</strain>
    </source>
</reference>
<keyword evidence="2" id="KW-1185">Reference proteome</keyword>
<dbReference type="Proteomes" id="UP001219525">
    <property type="component" value="Unassembled WGS sequence"/>
</dbReference>